<accession>A0ACC1IJJ3</accession>
<evidence type="ECO:0000313" key="2">
    <source>
        <dbReference type="Proteomes" id="UP001150581"/>
    </source>
</evidence>
<keyword evidence="2" id="KW-1185">Reference proteome</keyword>
<proteinExistence type="predicted"/>
<sequence>MSDISPNSAHITLVKNLAAPPTNSTAAAGLLKILVAAQATGTTVQWTEVDAAAEAAQATPKSKQPFWVVLGDSTTRLYDANATVRYLYKAGTQPLADRLATEQALEWEEKTLSLLPVDKDIDLVLSAVEAKIGQLSATTTTVSPIDAVIFGALYYAVSNAKAAVLSKYVDIQQWFAQKSAAPAVAAALPIYTANVVKVLVREDPTMENRKMREDIAYVFDRSKIVLPEAGAKNVLITSALPYVNNVPHLGNVIGSTLSADVFARYSRVRGNNTLYICGTDEYGTATETKALEEGISCRELCDKYHTIHKQVYDWFDLSFNYFGRSSTEKQTEIVQNVFLKCYENGVISEREVTQLYCESCSRFLADRYVEGICPVCRFEDARGDQCDSCGSLINAAELIEPRCKLDGNRPVLRDSKHLFLDLDGLQPQCEAFVAKASNEGKWSSNGVAITQNWLREGLRPRSITRDLKWGVPVPLAGYEDKVFYVWFDACIGYPSITANYTSEWERWWKNPDNVKLYQFMGKDNVPFHTVIFPSTEFGTGEPWTMLHHISTCDYLNYESGKFSKSRGVGVFGNNAQDTGVPSDVWRYFLLSNRPETSDTIFTWSDFVARNNTELLANIGNFCNRVIKFLDGNTKYAGVLPAADAALIAPGADTIDRRLIDDVNELLARYIERMDGVHLKAGLRTVMEISSRGNQYLQEAKLDNTLFSENRAQCDTVLAVATNLIYLLSVLLHPFMPATSASIARQLNAPERLLTETFELELQPGHVIGKAEYLFTRIDEKKIDEWRLKYGGKQVKSDEEAEKPKSKKEKSKARARAKVDVEAAPAPAPPAAAN</sequence>
<keyword evidence="1" id="KW-0436">Ligase</keyword>
<organism evidence="1 2">
    <name type="scientific">Kickxella alabastrina</name>
    <dbReference type="NCBI Taxonomy" id="61397"/>
    <lineage>
        <taxon>Eukaryota</taxon>
        <taxon>Fungi</taxon>
        <taxon>Fungi incertae sedis</taxon>
        <taxon>Zoopagomycota</taxon>
        <taxon>Kickxellomycotina</taxon>
        <taxon>Kickxellomycetes</taxon>
        <taxon>Kickxellales</taxon>
        <taxon>Kickxellaceae</taxon>
        <taxon>Kickxella</taxon>
    </lineage>
</organism>
<comment type="caution">
    <text evidence="1">The sequence shown here is derived from an EMBL/GenBank/DDBJ whole genome shotgun (WGS) entry which is preliminary data.</text>
</comment>
<dbReference type="Proteomes" id="UP001150581">
    <property type="component" value="Unassembled WGS sequence"/>
</dbReference>
<name>A0ACC1IJJ3_9FUNG</name>
<dbReference type="EMBL" id="JANBPG010001067">
    <property type="protein sequence ID" value="KAJ1891996.1"/>
    <property type="molecule type" value="Genomic_DNA"/>
</dbReference>
<gene>
    <name evidence="1" type="primary">MES1_1</name>
    <name evidence="1" type="ORF">LPJ66_006607</name>
</gene>
<evidence type="ECO:0000313" key="1">
    <source>
        <dbReference type="EMBL" id="KAJ1891996.1"/>
    </source>
</evidence>
<protein>
    <submittedName>
        <fullName evidence="1">Methionine--tRNA ligase mes1</fullName>
        <ecNumber evidence="1">6.1.1.10</ecNumber>
    </submittedName>
</protein>
<reference evidence="1" key="1">
    <citation type="submission" date="2022-07" db="EMBL/GenBank/DDBJ databases">
        <title>Phylogenomic reconstructions and comparative analyses of Kickxellomycotina fungi.</title>
        <authorList>
            <person name="Reynolds N.K."/>
            <person name="Stajich J.E."/>
            <person name="Barry K."/>
            <person name="Grigoriev I.V."/>
            <person name="Crous P."/>
            <person name="Smith M.E."/>
        </authorList>
    </citation>
    <scope>NUCLEOTIDE SEQUENCE</scope>
    <source>
        <strain evidence="1">Benny 63K</strain>
    </source>
</reference>
<dbReference type="EC" id="6.1.1.10" evidence="1"/>